<feature type="region of interest" description="Disordered" evidence="2">
    <location>
        <begin position="735"/>
        <end position="785"/>
    </location>
</feature>
<feature type="region of interest" description="Disordered" evidence="2">
    <location>
        <begin position="438"/>
        <end position="486"/>
    </location>
</feature>
<feature type="compositionally biased region" description="Basic and acidic residues" evidence="2">
    <location>
        <begin position="10"/>
        <end position="19"/>
    </location>
</feature>
<feature type="region of interest" description="Disordered" evidence="2">
    <location>
        <begin position="118"/>
        <end position="145"/>
    </location>
</feature>
<evidence type="ECO:0000313" key="3">
    <source>
        <dbReference type="EMBL" id="EKC40066.1"/>
    </source>
</evidence>
<dbReference type="InParanoid" id="K1RYI8"/>
<feature type="compositionally biased region" description="Polar residues" evidence="2">
    <location>
        <begin position="72"/>
        <end position="83"/>
    </location>
</feature>
<evidence type="ECO:0000256" key="1">
    <source>
        <dbReference type="ARBA" id="ARBA00008839"/>
    </source>
</evidence>
<proteinExistence type="inferred from homology"/>
<feature type="compositionally biased region" description="Low complexity" evidence="2">
    <location>
        <begin position="439"/>
        <end position="448"/>
    </location>
</feature>
<feature type="region of interest" description="Disordered" evidence="2">
    <location>
        <begin position="64"/>
        <end position="96"/>
    </location>
</feature>
<feature type="compositionally biased region" description="Polar residues" evidence="2">
    <location>
        <begin position="384"/>
        <end position="394"/>
    </location>
</feature>
<name>K1RYI8_MAGGI</name>
<organism evidence="3">
    <name type="scientific">Magallana gigas</name>
    <name type="common">Pacific oyster</name>
    <name type="synonym">Crassostrea gigas</name>
    <dbReference type="NCBI Taxonomy" id="29159"/>
    <lineage>
        <taxon>Eukaryota</taxon>
        <taxon>Metazoa</taxon>
        <taxon>Spiralia</taxon>
        <taxon>Lophotrochozoa</taxon>
        <taxon>Mollusca</taxon>
        <taxon>Bivalvia</taxon>
        <taxon>Autobranchia</taxon>
        <taxon>Pteriomorphia</taxon>
        <taxon>Ostreida</taxon>
        <taxon>Ostreoidea</taxon>
        <taxon>Ostreidae</taxon>
        <taxon>Magallana</taxon>
    </lineage>
</organism>
<feature type="compositionally biased region" description="Polar residues" evidence="2">
    <location>
        <begin position="449"/>
        <end position="470"/>
    </location>
</feature>
<accession>K1RYI8</accession>
<feature type="compositionally biased region" description="Polar residues" evidence="2">
    <location>
        <begin position="748"/>
        <end position="769"/>
    </location>
</feature>
<dbReference type="GO" id="GO:0060090">
    <property type="term" value="F:molecular adaptor activity"/>
    <property type="evidence" value="ECO:0007669"/>
    <property type="project" value="TreeGrafter"/>
</dbReference>
<protein>
    <submittedName>
        <fullName evidence="3">Disks large-associated protein 1</fullName>
    </submittedName>
</protein>
<dbReference type="EMBL" id="JH817826">
    <property type="protein sequence ID" value="EKC40066.1"/>
    <property type="molecule type" value="Genomic_DNA"/>
</dbReference>
<feature type="region of interest" description="Disordered" evidence="2">
    <location>
        <begin position="1034"/>
        <end position="1120"/>
    </location>
</feature>
<gene>
    <name evidence="3" type="ORF">CGI_10026094</name>
</gene>
<dbReference type="GO" id="GO:0023052">
    <property type="term" value="P:signaling"/>
    <property type="evidence" value="ECO:0007669"/>
    <property type="project" value="InterPro"/>
</dbReference>
<evidence type="ECO:0000256" key="2">
    <source>
        <dbReference type="SAM" id="MobiDB-lite"/>
    </source>
</evidence>
<dbReference type="GO" id="GO:0098978">
    <property type="term" value="C:glutamatergic synapse"/>
    <property type="evidence" value="ECO:0007669"/>
    <property type="project" value="TreeGrafter"/>
</dbReference>
<feature type="compositionally biased region" description="Basic and acidic residues" evidence="2">
    <location>
        <begin position="1069"/>
        <end position="1114"/>
    </location>
</feature>
<feature type="compositionally biased region" description="Low complexity" evidence="2">
    <location>
        <begin position="1035"/>
        <end position="1062"/>
    </location>
</feature>
<dbReference type="HOGENOM" id="CLU_280492_0_0_1"/>
<dbReference type="Pfam" id="PF03359">
    <property type="entry name" value="GKAP"/>
    <property type="match status" value="2"/>
</dbReference>
<comment type="similarity">
    <text evidence="1">Belongs to the SAPAP family.</text>
</comment>
<feature type="region of interest" description="Disordered" evidence="2">
    <location>
        <begin position="305"/>
        <end position="404"/>
    </location>
</feature>
<feature type="region of interest" description="Disordered" evidence="2">
    <location>
        <begin position="167"/>
        <end position="208"/>
    </location>
</feature>
<dbReference type="PANTHER" id="PTHR12353:SF31">
    <property type="entry name" value="LD44824P"/>
    <property type="match status" value="1"/>
</dbReference>
<dbReference type="PANTHER" id="PTHR12353">
    <property type="entry name" value="DISKS LARGE-ASSOCIATED PROTEIN DAP SAP90/PSD-95-ASSOCIATED PROTEIN"/>
    <property type="match status" value="1"/>
</dbReference>
<feature type="compositionally biased region" description="Low complexity" evidence="2">
    <location>
        <begin position="167"/>
        <end position="179"/>
    </location>
</feature>
<feature type="region of interest" description="Disordered" evidence="2">
    <location>
        <begin position="1"/>
        <end position="49"/>
    </location>
</feature>
<feature type="compositionally biased region" description="Polar residues" evidence="2">
    <location>
        <begin position="187"/>
        <end position="199"/>
    </location>
</feature>
<feature type="region of interest" description="Disordered" evidence="2">
    <location>
        <begin position="245"/>
        <end position="286"/>
    </location>
</feature>
<dbReference type="InterPro" id="IPR005026">
    <property type="entry name" value="SAPAP"/>
</dbReference>
<reference evidence="3" key="1">
    <citation type="journal article" date="2012" name="Nature">
        <title>The oyster genome reveals stress adaptation and complexity of shell formation.</title>
        <authorList>
            <person name="Zhang G."/>
            <person name="Fang X."/>
            <person name="Guo X."/>
            <person name="Li L."/>
            <person name="Luo R."/>
            <person name="Xu F."/>
            <person name="Yang P."/>
            <person name="Zhang L."/>
            <person name="Wang X."/>
            <person name="Qi H."/>
            <person name="Xiong Z."/>
            <person name="Que H."/>
            <person name="Xie Y."/>
            <person name="Holland P.W."/>
            <person name="Paps J."/>
            <person name="Zhu Y."/>
            <person name="Wu F."/>
            <person name="Chen Y."/>
            <person name="Wang J."/>
            <person name="Peng C."/>
            <person name="Meng J."/>
            <person name="Yang L."/>
            <person name="Liu J."/>
            <person name="Wen B."/>
            <person name="Zhang N."/>
            <person name="Huang Z."/>
            <person name="Zhu Q."/>
            <person name="Feng Y."/>
            <person name="Mount A."/>
            <person name="Hedgecock D."/>
            <person name="Xu Z."/>
            <person name="Liu Y."/>
            <person name="Domazet-Loso T."/>
            <person name="Du Y."/>
            <person name="Sun X."/>
            <person name="Zhang S."/>
            <person name="Liu B."/>
            <person name="Cheng P."/>
            <person name="Jiang X."/>
            <person name="Li J."/>
            <person name="Fan D."/>
            <person name="Wang W."/>
            <person name="Fu W."/>
            <person name="Wang T."/>
            <person name="Wang B."/>
            <person name="Zhang J."/>
            <person name="Peng Z."/>
            <person name="Li Y."/>
            <person name="Li N."/>
            <person name="Wang J."/>
            <person name="Chen M."/>
            <person name="He Y."/>
            <person name="Tan F."/>
            <person name="Song X."/>
            <person name="Zheng Q."/>
            <person name="Huang R."/>
            <person name="Yang H."/>
            <person name="Du X."/>
            <person name="Chen L."/>
            <person name="Yang M."/>
            <person name="Gaffney P.M."/>
            <person name="Wang S."/>
            <person name="Luo L."/>
            <person name="She Z."/>
            <person name="Ming Y."/>
            <person name="Huang W."/>
            <person name="Zhang S."/>
            <person name="Huang B."/>
            <person name="Zhang Y."/>
            <person name="Qu T."/>
            <person name="Ni P."/>
            <person name="Miao G."/>
            <person name="Wang J."/>
            <person name="Wang Q."/>
            <person name="Steinberg C.E."/>
            <person name="Wang H."/>
            <person name="Li N."/>
            <person name="Qian L."/>
            <person name="Zhang G."/>
            <person name="Li Y."/>
            <person name="Yang H."/>
            <person name="Liu X."/>
            <person name="Wang J."/>
            <person name="Yin Y."/>
            <person name="Wang J."/>
        </authorList>
    </citation>
    <scope>NUCLEOTIDE SEQUENCE [LARGE SCALE GENOMIC DNA]</scope>
    <source>
        <strain evidence="3">05x7-T-G4-1.051#20</strain>
    </source>
</reference>
<sequence>MDTEAPQSVLDHRSNKKESLVVSDHITRQKSASHRQNQETEEEVDIRIPQPYRTSFSAVLTPVRVKKERGRSTSPARVLTSSMKSEHSAPGRKVSPKHVTYDAKVTVRHSDSYEHDTEELQGNEFNSSIDPAFDPSFTEYETPRKSEYSSKIREMTELIVKEYSDSNGVDVSDSSQSGGKRVMGRQNAKNGLSNGGTPSPQKPIPPVHQLSKEYDHDRTVSYRQAITNQYSDEVKKLAEAKIEERYPPGPRITHNSLVKDVKAERSNSVPSQPGRDGGGRLTPTKRILKSIEQNTIAERDVYQRFKEKQSPKSPSEDGSPNHGEAHRQSRPQAMKAMSPPGGDKENLSQADRPSLSGEHSFTKPYIRVEPPSSLDMPESPRVPPTSTQSTNSHQGLVGDFPPNNMVTVPNFSSFWTQLPGSSPQSIPPELRVSGLITDSEASSHSGSSTTPKQLVSTRRESPISSESALSPVSLPGDHSTGKVRATSENGVLFSSMPKLGSTASTDFKDCSKTPSYLKLSCAVSGYGRYSQYSSYKSIERRSPYSSCSSLQSDHKPVTDMPVTRVISPMRRTSASNSNLELGLICPQPLVYDNGLDSNGESAAGPSVLADDRYPTGDRQQDGEYFLRITQQWEDRLLSHCQQIEGEVHNPSISEDVRGKIRAAVGKAHLLISQKFKQFRELCAEHMNPTEDGKVLKWADLQGFWDMIKIQADNIDDHFAELDLMRQNGWKELAAHVDSEASSHSGSSTTPKQLVSTRRESPISSESALSPVSLPGDHSTGKVRATSENGVLFSSMPKLGSTASTDFKDCSKTPSYLKLSCAVSGYGRYSQYSSYKSIERRSPYSSCSSLQSDHKPVTDMPVSRVISPMRRTSASNSNLELGLICPQPLVYDNGLDFNGESAAGPSVLADDRYPTGDRQQDGEYFLRITQQWEDRLLSHCQQIEGEVHNPSILEDVRGKIRAAVGKAHLLISQKFKQFRELCAEHMNPTEDGKVLKWADLQGFWDMIKIQADNIDDHFAELDLMRQNGWKELAAHSRGSSINSSPKSGSISLSNGSTPSGTPGSRRKAPKAKDTPESSPERTEKMRAAAKAREDARKKMLADRRAAMKQKPKQEDVEIFVS</sequence>
<dbReference type="GO" id="GO:0099572">
    <property type="term" value="C:postsynaptic specialization"/>
    <property type="evidence" value="ECO:0007669"/>
    <property type="project" value="TreeGrafter"/>
</dbReference>
<dbReference type="AlphaFoldDB" id="K1RYI8"/>